<dbReference type="Proteomes" id="UP001228019">
    <property type="component" value="Unassembled WGS sequence"/>
</dbReference>
<evidence type="ECO:0000313" key="2">
    <source>
        <dbReference type="Proteomes" id="UP001228019"/>
    </source>
</evidence>
<comment type="caution">
    <text evidence="1">The sequence shown here is derived from an EMBL/GenBank/DDBJ whole genome shotgun (WGS) entry which is preliminary data.</text>
</comment>
<evidence type="ECO:0000313" key="1">
    <source>
        <dbReference type="EMBL" id="MDO7899306.1"/>
    </source>
</evidence>
<reference evidence="1 2" key="1">
    <citation type="submission" date="2023-07" db="EMBL/GenBank/DDBJ databases">
        <title>Identification of four novel Pseudomonas species associated with bacterial leaf spot of cucurbits.</title>
        <authorList>
            <person name="Fullem K.R."/>
        </authorList>
    </citation>
    <scope>NUCLEOTIDE SEQUENCE [LARGE SCALE GENOMIC DNA]</scope>
    <source>
        <strain evidence="1 2">K18</strain>
    </source>
</reference>
<proteinExistence type="predicted"/>
<keyword evidence="2" id="KW-1185">Reference proteome</keyword>
<organism evidence="1 2">
    <name type="scientific">Pseudomonas citrulli</name>
    <dbReference type="NCBI Taxonomy" id="3064347"/>
    <lineage>
        <taxon>Bacteria</taxon>
        <taxon>Pseudomonadati</taxon>
        <taxon>Pseudomonadota</taxon>
        <taxon>Gammaproteobacteria</taxon>
        <taxon>Pseudomonadales</taxon>
        <taxon>Pseudomonadaceae</taxon>
        <taxon>Pseudomonas</taxon>
    </lineage>
</organism>
<name>A0ABT9C483_9PSED</name>
<protein>
    <submittedName>
        <fullName evidence="1">Uncharacterized protein</fullName>
    </submittedName>
</protein>
<accession>A0ABT9C483</accession>
<gene>
    <name evidence="1" type="ORF">Q6A48_20670</name>
</gene>
<dbReference type="EMBL" id="JAUQOP010000036">
    <property type="protein sequence ID" value="MDO7899306.1"/>
    <property type="molecule type" value="Genomic_DNA"/>
</dbReference>
<dbReference type="RefSeq" id="WP_304556090.1">
    <property type="nucleotide sequence ID" value="NZ_JAUQOP010000036.1"/>
</dbReference>
<sequence>MNTEKSGKLITIRAAIGTDYADLEVECGWTSGGNVFYVNTKRYRARNNGRSRGNIKIGLVSKGNTGWIELNNDDGVQDGQWHDLARQLTVEGDARSAVIHFNWVYDVQGYTDPNMTGQATVPFP</sequence>